<dbReference type="SUPFAM" id="SSF54637">
    <property type="entry name" value="Thioesterase/thiol ester dehydrase-isomerase"/>
    <property type="match status" value="2"/>
</dbReference>
<evidence type="ECO:0000259" key="1">
    <source>
        <dbReference type="Pfam" id="PF13452"/>
    </source>
</evidence>
<keyword evidence="3" id="KW-1185">Reference proteome</keyword>
<accession>A0ABQ5LV36</accession>
<dbReference type="PANTHER" id="PTHR28152">
    <property type="entry name" value="HYDROXYACYL-THIOESTER DEHYDRATASE TYPE 2, MITOCHONDRIAL"/>
    <property type="match status" value="1"/>
</dbReference>
<gene>
    <name evidence="2" type="ORF">STA1M1_27290</name>
</gene>
<dbReference type="PANTHER" id="PTHR28152:SF1">
    <property type="entry name" value="HYDROXYACYL-THIOESTER DEHYDRATASE TYPE 2, MITOCHONDRIAL"/>
    <property type="match status" value="1"/>
</dbReference>
<dbReference type="Proteomes" id="UP001144205">
    <property type="component" value="Unassembled WGS sequence"/>
</dbReference>
<evidence type="ECO:0000313" key="3">
    <source>
        <dbReference type="Proteomes" id="UP001144205"/>
    </source>
</evidence>
<organism evidence="2 3">
    <name type="scientific">Sinisalibacter aestuarii</name>
    <dbReference type="NCBI Taxonomy" id="2949426"/>
    <lineage>
        <taxon>Bacteria</taxon>
        <taxon>Pseudomonadati</taxon>
        <taxon>Pseudomonadota</taxon>
        <taxon>Alphaproteobacteria</taxon>
        <taxon>Rhodobacterales</taxon>
        <taxon>Roseobacteraceae</taxon>
        <taxon>Sinisalibacter</taxon>
    </lineage>
</organism>
<evidence type="ECO:0000313" key="2">
    <source>
        <dbReference type="EMBL" id="GKY88860.1"/>
    </source>
</evidence>
<dbReference type="InterPro" id="IPR039569">
    <property type="entry name" value="FAS1-like_DH_region"/>
</dbReference>
<dbReference type="EMBL" id="BROH01000008">
    <property type="protein sequence ID" value="GKY88860.1"/>
    <property type="molecule type" value="Genomic_DNA"/>
</dbReference>
<dbReference type="Gene3D" id="3.10.129.10">
    <property type="entry name" value="Hotdog Thioesterase"/>
    <property type="match status" value="2"/>
</dbReference>
<dbReference type="InterPro" id="IPR052741">
    <property type="entry name" value="Mitochondrial_HTD2"/>
</dbReference>
<dbReference type="InterPro" id="IPR029069">
    <property type="entry name" value="HotDog_dom_sf"/>
</dbReference>
<dbReference type="Pfam" id="PF13452">
    <property type="entry name" value="FAS1_DH_region"/>
    <property type="match status" value="1"/>
</dbReference>
<comment type="caution">
    <text evidence="2">The sequence shown here is derived from an EMBL/GenBank/DDBJ whole genome shotgun (WGS) entry which is preliminary data.</text>
</comment>
<sequence>MDPARANALAAMLDDRRRFAPGDALPPFFHQIYFWEATTPDALAEDGHARLGTGLIPDLGLPRRMWAGGKLAFHAPLLAGEVATKTSVVESRAEKAGRSGRLGFVTLRHEIAQAGTVKVTEWQEVVYLEERAPDAPPPRVTQAPEDASAEARRFSEVDLFRYSALTYNAHRIHYDPGFATGQEGYPGLLVHGPLLAQELLLKAARDLGPLAGFRYRATAPAIVNDEIALCRDGTALWVRGADGQLCMDATATPA</sequence>
<protein>
    <submittedName>
        <fullName evidence="2">Acyl-CoA dehydrogenase</fullName>
    </submittedName>
</protein>
<reference evidence="2" key="1">
    <citation type="journal article" date="2023" name="Int. J. Syst. Evol. Microbiol.">
        <title>Sinisalibacter aestuarii sp. nov., isolated from estuarine sediment of the Arakawa River.</title>
        <authorList>
            <person name="Arafat S.T."/>
            <person name="Hirano S."/>
            <person name="Sato A."/>
            <person name="Takeuchi K."/>
            <person name="Yasuda T."/>
            <person name="Terahara T."/>
            <person name="Hamada M."/>
            <person name="Kobayashi T."/>
        </authorList>
    </citation>
    <scope>NUCLEOTIDE SEQUENCE</scope>
    <source>
        <strain evidence="2">B-399</strain>
    </source>
</reference>
<feature type="domain" description="FAS1-like dehydratase" evidence="1">
    <location>
        <begin position="58"/>
        <end position="116"/>
    </location>
</feature>
<name>A0ABQ5LV36_9RHOB</name>
<proteinExistence type="predicted"/>